<dbReference type="Gene3D" id="3.40.50.11460">
    <property type="match status" value="1"/>
</dbReference>
<evidence type="ECO:0000313" key="2">
    <source>
        <dbReference type="Proteomes" id="UP000076962"/>
    </source>
</evidence>
<name>A0A176RX22_9GAMM</name>
<evidence type="ECO:0000313" key="1">
    <source>
        <dbReference type="EMBL" id="OAD20274.1"/>
    </source>
</evidence>
<reference evidence="1 2" key="1">
    <citation type="submission" date="2016-05" db="EMBL/GenBank/DDBJ databases">
        <title>Single-cell genome of chain-forming Candidatus Thiomargarita nelsonii and comparison to other large sulfur-oxidizing bacteria.</title>
        <authorList>
            <person name="Winkel M."/>
            <person name="Salman V."/>
            <person name="Woyke T."/>
            <person name="Schulz-Vogt H."/>
            <person name="Richter M."/>
            <person name="Flood B."/>
            <person name="Bailey J."/>
            <person name="Amann R."/>
            <person name="Mussmann M."/>
        </authorList>
    </citation>
    <scope>NUCLEOTIDE SEQUENCE [LARGE SCALE GENOMIC DNA]</scope>
    <source>
        <strain evidence="1 2">THI036</strain>
    </source>
</reference>
<proteinExistence type="predicted"/>
<keyword evidence="2" id="KW-1185">Reference proteome</keyword>
<comment type="caution">
    <text evidence="1">The sequence shown here is derived from an EMBL/GenBank/DDBJ whole genome shotgun (WGS) entry which is preliminary data.</text>
</comment>
<dbReference type="AlphaFoldDB" id="A0A176RX22"/>
<gene>
    <name evidence="1" type="ORF">THIOM_004042</name>
</gene>
<organism evidence="1 2">
    <name type="scientific">Candidatus Thiomargarita nelsonii</name>
    <dbReference type="NCBI Taxonomy" id="1003181"/>
    <lineage>
        <taxon>Bacteria</taxon>
        <taxon>Pseudomonadati</taxon>
        <taxon>Pseudomonadota</taxon>
        <taxon>Gammaproteobacteria</taxon>
        <taxon>Thiotrichales</taxon>
        <taxon>Thiotrichaceae</taxon>
        <taxon>Thiomargarita</taxon>
    </lineage>
</organism>
<accession>A0A176RX22</accession>
<dbReference type="SUPFAM" id="SSF51735">
    <property type="entry name" value="NAD(P)-binding Rossmann-fold domains"/>
    <property type="match status" value="1"/>
</dbReference>
<dbReference type="Proteomes" id="UP000076962">
    <property type="component" value="Unassembled WGS sequence"/>
</dbReference>
<sequence>MGQLKSVSVAQSPLWGLGRVIINEQPNLRTRMVDISPECAPDEIQSFFEELGSDDQEDEIALRDWLLIWN</sequence>
<protein>
    <submittedName>
        <fullName evidence="1">Uncharacterized protein</fullName>
    </submittedName>
</protein>
<dbReference type="EMBL" id="LUTY01002497">
    <property type="protein sequence ID" value="OAD20274.1"/>
    <property type="molecule type" value="Genomic_DNA"/>
</dbReference>
<dbReference type="InterPro" id="IPR036291">
    <property type="entry name" value="NAD(P)-bd_dom_sf"/>
</dbReference>